<dbReference type="SUPFAM" id="SSF51569">
    <property type="entry name" value="Aldolase"/>
    <property type="match status" value="1"/>
</dbReference>
<dbReference type="PANTHER" id="PTHR42966">
    <property type="entry name" value="N-ACETYLNEURAMINATE SYNTHASE"/>
    <property type="match status" value="1"/>
</dbReference>
<dbReference type="Proteomes" id="UP000249169">
    <property type="component" value="Unassembled WGS sequence"/>
</dbReference>
<dbReference type="Pfam" id="PF03102">
    <property type="entry name" value="NeuB"/>
    <property type="match status" value="1"/>
</dbReference>
<keyword evidence="3" id="KW-1185">Reference proteome</keyword>
<evidence type="ECO:0000313" key="3">
    <source>
        <dbReference type="Proteomes" id="UP000249169"/>
    </source>
</evidence>
<dbReference type="PANTHER" id="PTHR42966:SF1">
    <property type="entry name" value="SIALIC ACID SYNTHASE"/>
    <property type="match status" value="1"/>
</dbReference>
<organism evidence="2 3">
    <name type="scientific">Lujinxingia litoralis</name>
    <dbReference type="NCBI Taxonomy" id="2211119"/>
    <lineage>
        <taxon>Bacteria</taxon>
        <taxon>Deltaproteobacteria</taxon>
        <taxon>Bradymonadales</taxon>
        <taxon>Lujinxingiaceae</taxon>
        <taxon>Lujinxingia</taxon>
    </lineage>
</organism>
<accession>A0A328C240</accession>
<proteinExistence type="predicted"/>
<feature type="domain" description="PseI/NeuA/B-like" evidence="1">
    <location>
        <begin position="49"/>
        <end position="220"/>
    </location>
</feature>
<dbReference type="InterPro" id="IPR013132">
    <property type="entry name" value="PseI/NeuA/B-like_N"/>
</dbReference>
<dbReference type="InterPro" id="IPR051690">
    <property type="entry name" value="PseI-like"/>
</dbReference>
<evidence type="ECO:0000259" key="1">
    <source>
        <dbReference type="Pfam" id="PF03102"/>
    </source>
</evidence>
<evidence type="ECO:0000313" key="2">
    <source>
        <dbReference type="EMBL" id="RAL20712.1"/>
    </source>
</evidence>
<gene>
    <name evidence="2" type="ORF">DL240_15455</name>
</gene>
<dbReference type="GO" id="GO:0047444">
    <property type="term" value="F:N-acylneuraminate-9-phosphate synthase activity"/>
    <property type="evidence" value="ECO:0007669"/>
    <property type="project" value="TreeGrafter"/>
</dbReference>
<dbReference type="Gene3D" id="3.20.20.70">
    <property type="entry name" value="Aldolase class I"/>
    <property type="match status" value="1"/>
</dbReference>
<dbReference type="AlphaFoldDB" id="A0A328C240"/>
<protein>
    <recommendedName>
        <fullName evidence="1">PseI/NeuA/B-like domain-containing protein</fullName>
    </recommendedName>
</protein>
<dbReference type="InterPro" id="IPR013785">
    <property type="entry name" value="Aldolase_TIM"/>
</dbReference>
<dbReference type="EMBL" id="QHKO01000008">
    <property type="protein sequence ID" value="RAL20712.1"/>
    <property type="molecule type" value="Genomic_DNA"/>
</dbReference>
<reference evidence="2 3" key="1">
    <citation type="submission" date="2018-05" db="EMBL/GenBank/DDBJ databases">
        <title>Lujinxingia marina gen. nov. sp. nov., a new facultative anaerobic member of the class Deltaproteobacteria, and proposal of Lujinxingaceae fam. nov.</title>
        <authorList>
            <person name="Li C.-M."/>
        </authorList>
    </citation>
    <scope>NUCLEOTIDE SEQUENCE [LARGE SCALE GENOMIC DNA]</scope>
    <source>
        <strain evidence="2 3">B210</strain>
    </source>
</reference>
<dbReference type="OrthoDB" id="9781701at2"/>
<dbReference type="GO" id="GO:0016051">
    <property type="term" value="P:carbohydrate biosynthetic process"/>
    <property type="evidence" value="ECO:0007669"/>
    <property type="project" value="InterPro"/>
</dbReference>
<sequence length="242" mass="27349">MLFVAEIGLNHEGNFDLAYELIRQAKLAGADVAKFQFGWRDQPGELNHIDADMAMQLKRWCEWWEIDFMASIINEEALELARPLNPGRYKIASRTVVDHPELVERVLAQGRETYISLGWWTGDELPFGPPTDQLRYIFCRSHYPTYPAHLEGLPERFEPGGYYGYSDHMHGIEGCLLAIARGAQFVEKHFTLDKTIRGVHRDHILSATPEELRQLVDLGRPLSRLARVVGAGEPGVGGVPGK</sequence>
<comment type="caution">
    <text evidence="2">The sequence shown here is derived from an EMBL/GenBank/DDBJ whole genome shotgun (WGS) entry which is preliminary data.</text>
</comment>
<name>A0A328C240_9DELT</name>
<dbReference type="RefSeq" id="WP_111730804.1">
    <property type="nucleotide sequence ID" value="NZ_QHKO01000008.1"/>
</dbReference>